<sequence length="85" mass="9680">MLEFLNKTDDPEFLQSFNSQPGVLFKEYGITSYEVNVIVNASHKRFAPRDVQEKKVTSALKRLGIDPAQHAALVKKLVDNYNVAW</sequence>
<comment type="caution">
    <text evidence="1">The sequence shown here is derived from an EMBL/GenBank/DDBJ whole genome shotgun (WGS) entry which is preliminary data.</text>
</comment>
<accession>A0A150R191</accession>
<evidence type="ECO:0000313" key="2">
    <source>
        <dbReference type="Proteomes" id="UP000075635"/>
    </source>
</evidence>
<dbReference type="AlphaFoldDB" id="A0A150R191"/>
<proteinExistence type="predicted"/>
<name>A0A150R191_SORCE</name>
<dbReference type="EMBL" id="JEMB01003332">
    <property type="protein sequence ID" value="KYF74017.1"/>
    <property type="molecule type" value="Genomic_DNA"/>
</dbReference>
<dbReference type="Proteomes" id="UP000075635">
    <property type="component" value="Unassembled WGS sequence"/>
</dbReference>
<protein>
    <submittedName>
        <fullName evidence="1">Uncharacterized protein</fullName>
    </submittedName>
</protein>
<organism evidence="1 2">
    <name type="scientific">Sorangium cellulosum</name>
    <name type="common">Polyangium cellulosum</name>
    <dbReference type="NCBI Taxonomy" id="56"/>
    <lineage>
        <taxon>Bacteria</taxon>
        <taxon>Pseudomonadati</taxon>
        <taxon>Myxococcota</taxon>
        <taxon>Polyangia</taxon>
        <taxon>Polyangiales</taxon>
        <taxon>Polyangiaceae</taxon>
        <taxon>Sorangium</taxon>
    </lineage>
</organism>
<evidence type="ECO:0000313" key="1">
    <source>
        <dbReference type="EMBL" id="KYF74017.1"/>
    </source>
</evidence>
<gene>
    <name evidence="1" type="ORF">BE17_32265</name>
</gene>
<reference evidence="1 2" key="1">
    <citation type="submission" date="2014-02" db="EMBL/GenBank/DDBJ databases">
        <title>The small core and large imbalanced accessory genome model reveals a collaborative survival strategy of Sorangium cellulosum strains in nature.</title>
        <authorList>
            <person name="Han K."/>
            <person name="Peng R."/>
            <person name="Blom J."/>
            <person name="Li Y.-Z."/>
        </authorList>
    </citation>
    <scope>NUCLEOTIDE SEQUENCE [LARGE SCALE GENOMIC DNA]</scope>
    <source>
        <strain evidence="1 2">So0011-07</strain>
    </source>
</reference>